<sequence length="443" mass="48322">MIGKSTFKILVSLLAVLLIPTAAAAASKVNTMNNASFAPLGKDIMPIGAWVAPPPKGVFGQNNPNYITNASYKLAKDVGLNMVYGLYERIEMDPKQVMKALDAAQANGLKYMVTDSAIQAGADDPDLMKDSMQQYMKHPAYIGNLAIDEPSASSFDALGASAKNFKKIAPGSYFYVNLLPSYATKNQLFVDKSDETGGKPSTADYQKYVDQFVSKVKPSFLSYDYYPLEGKFPSLKPGYFENMSVVRKTAEKNRIPFWVFIQTSSWSSGVRLPKPSETFWQVNTALAYGAKGIQYFTFWCPFETGFTGGLVSRTGKKTATYSDVQKMNKQIAAIDQILMNSVSKGVIVYNASPVPVPTADQLKEDKQLSMTGTTPILAGVFDYQGKSAYYVVNNSVDQDGAVTLHFGKSVTTNVYQNAQKTRKSGNELNLKLAAGEGALVVID</sequence>
<comment type="caution">
    <text evidence="5">The sequence shown here is derived from an EMBL/GenBank/DDBJ whole genome shotgun (WGS) entry which is preliminary data.</text>
</comment>
<gene>
    <name evidence="5" type="ORF">ACFPOF_10930</name>
</gene>
<dbReference type="SUPFAM" id="SSF51445">
    <property type="entry name" value="(Trans)glycosidases"/>
    <property type="match status" value="1"/>
</dbReference>
<evidence type="ECO:0000256" key="1">
    <source>
        <dbReference type="ARBA" id="ARBA00022801"/>
    </source>
</evidence>
<dbReference type="InterPro" id="IPR017853">
    <property type="entry name" value="GH"/>
</dbReference>
<feature type="domain" description="Glycoside hydrolase family 42 N-terminal" evidence="4">
    <location>
        <begin position="207"/>
        <end position="333"/>
    </location>
</feature>
<keyword evidence="3" id="KW-0732">Signal</keyword>
<feature type="chain" id="PRO_5045417528" evidence="3">
    <location>
        <begin position="26"/>
        <end position="443"/>
    </location>
</feature>
<evidence type="ECO:0000256" key="2">
    <source>
        <dbReference type="ARBA" id="ARBA00023295"/>
    </source>
</evidence>
<dbReference type="RefSeq" id="WP_378132427.1">
    <property type="nucleotide sequence ID" value="NZ_JBHSMI010000023.1"/>
</dbReference>
<dbReference type="GO" id="GO:0004565">
    <property type="term" value="F:beta-galactosidase activity"/>
    <property type="evidence" value="ECO:0007669"/>
    <property type="project" value="UniProtKB-EC"/>
</dbReference>
<dbReference type="Gene3D" id="3.20.20.80">
    <property type="entry name" value="Glycosidases"/>
    <property type="match status" value="1"/>
</dbReference>
<accession>A0ABW0HTQ0</accession>
<name>A0ABW0HTQ0_9BACL</name>
<dbReference type="EMBL" id="JBHSMI010000023">
    <property type="protein sequence ID" value="MFC5403242.1"/>
    <property type="molecule type" value="Genomic_DNA"/>
</dbReference>
<evidence type="ECO:0000256" key="3">
    <source>
        <dbReference type="SAM" id="SignalP"/>
    </source>
</evidence>
<proteinExistence type="predicted"/>
<dbReference type="EC" id="3.2.1.23" evidence="5"/>
<organism evidence="5 6">
    <name type="scientific">Cohnella soli</name>
    <dbReference type="NCBI Taxonomy" id="425005"/>
    <lineage>
        <taxon>Bacteria</taxon>
        <taxon>Bacillati</taxon>
        <taxon>Bacillota</taxon>
        <taxon>Bacilli</taxon>
        <taxon>Bacillales</taxon>
        <taxon>Paenibacillaceae</taxon>
        <taxon>Cohnella</taxon>
    </lineage>
</organism>
<feature type="signal peptide" evidence="3">
    <location>
        <begin position="1"/>
        <end position="25"/>
    </location>
</feature>
<evidence type="ECO:0000313" key="5">
    <source>
        <dbReference type="EMBL" id="MFC5403242.1"/>
    </source>
</evidence>
<dbReference type="InterPro" id="IPR013529">
    <property type="entry name" value="Glyco_hydro_42_N"/>
</dbReference>
<keyword evidence="1 5" id="KW-0378">Hydrolase</keyword>
<protein>
    <submittedName>
        <fullName evidence="5">Beta-galactosidase</fullName>
        <ecNumber evidence="5">3.2.1.23</ecNumber>
    </submittedName>
</protein>
<keyword evidence="2 5" id="KW-0326">Glycosidase</keyword>
<evidence type="ECO:0000259" key="4">
    <source>
        <dbReference type="Pfam" id="PF02449"/>
    </source>
</evidence>
<keyword evidence="6" id="KW-1185">Reference proteome</keyword>
<reference evidence="6" key="1">
    <citation type="journal article" date="2019" name="Int. J. Syst. Evol. Microbiol.">
        <title>The Global Catalogue of Microorganisms (GCM) 10K type strain sequencing project: providing services to taxonomists for standard genome sequencing and annotation.</title>
        <authorList>
            <consortium name="The Broad Institute Genomics Platform"/>
            <consortium name="The Broad Institute Genome Sequencing Center for Infectious Disease"/>
            <person name="Wu L."/>
            <person name="Ma J."/>
        </authorList>
    </citation>
    <scope>NUCLEOTIDE SEQUENCE [LARGE SCALE GENOMIC DNA]</scope>
    <source>
        <strain evidence="6">CGMCC 1.18575</strain>
    </source>
</reference>
<dbReference type="Proteomes" id="UP001596113">
    <property type="component" value="Unassembled WGS sequence"/>
</dbReference>
<evidence type="ECO:0000313" key="6">
    <source>
        <dbReference type="Proteomes" id="UP001596113"/>
    </source>
</evidence>
<dbReference type="Pfam" id="PF02449">
    <property type="entry name" value="Glyco_hydro_42"/>
    <property type="match status" value="1"/>
</dbReference>